<keyword evidence="3" id="KW-1185">Reference proteome</keyword>
<name>A0ABY2RJ26_9NOCA</name>
<gene>
    <name evidence="2" type="ORF">FCG67_14685</name>
</gene>
<sequence>MCAISVAALGLSTAGTAVAAPVTVPFQVNPAPYGNPNGSFDAPAPRCAAVVGAQPGAVVITGGNPGGWGCPLTSQVQWMNLSTGATGTTHLSDGLNGIPAAATVNTGIGQVVAVVNPVAGIVTPGFATFYVP</sequence>
<proteinExistence type="predicted"/>
<evidence type="ECO:0008006" key="4">
    <source>
        <dbReference type="Google" id="ProtNLM"/>
    </source>
</evidence>
<organism evidence="2 3">
    <name type="scientific">Rhodococcus oryzae</name>
    <dbReference type="NCBI Taxonomy" id="2571143"/>
    <lineage>
        <taxon>Bacteria</taxon>
        <taxon>Bacillati</taxon>
        <taxon>Actinomycetota</taxon>
        <taxon>Actinomycetes</taxon>
        <taxon>Mycobacteriales</taxon>
        <taxon>Nocardiaceae</taxon>
        <taxon>Rhodococcus</taxon>
    </lineage>
</organism>
<feature type="signal peptide" evidence="1">
    <location>
        <begin position="1"/>
        <end position="19"/>
    </location>
</feature>
<evidence type="ECO:0000313" key="3">
    <source>
        <dbReference type="Proteomes" id="UP000305109"/>
    </source>
</evidence>
<comment type="caution">
    <text evidence="2">The sequence shown here is derived from an EMBL/GenBank/DDBJ whole genome shotgun (WGS) entry which is preliminary data.</text>
</comment>
<protein>
    <recommendedName>
        <fullName evidence="4">Secreted protein</fullName>
    </recommendedName>
</protein>
<accession>A0ABY2RJ26</accession>
<evidence type="ECO:0000313" key="2">
    <source>
        <dbReference type="EMBL" id="TJZ77231.1"/>
    </source>
</evidence>
<reference evidence="2 3" key="1">
    <citation type="submission" date="2019-04" db="EMBL/GenBank/DDBJ databases">
        <title>Rhodococcus oryzae sp. nov., a novel actinomycete isolated from rhizosphere soil of rice (Oryza sativa L.).</title>
        <authorList>
            <person name="Li C."/>
        </authorList>
    </citation>
    <scope>NUCLEOTIDE SEQUENCE [LARGE SCALE GENOMIC DNA]</scope>
    <source>
        <strain evidence="2 3">NEAU-CX67</strain>
    </source>
</reference>
<dbReference type="EMBL" id="SUMD01000006">
    <property type="protein sequence ID" value="TJZ77231.1"/>
    <property type="molecule type" value="Genomic_DNA"/>
</dbReference>
<dbReference type="Proteomes" id="UP000305109">
    <property type="component" value="Unassembled WGS sequence"/>
</dbReference>
<feature type="chain" id="PRO_5046013994" description="Secreted protein" evidence="1">
    <location>
        <begin position="20"/>
        <end position="132"/>
    </location>
</feature>
<evidence type="ECO:0000256" key="1">
    <source>
        <dbReference type="SAM" id="SignalP"/>
    </source>
</evidence>
<keyword evidence="1" id="KW-0732">Signal</keyword>